<accession>G2YN54</accession>
<dbReference type="EMBL" id="FQ790345">
    <property type="protein sequence ID" value="CCD53052.1"/>
    <property type="molecule type" value="Genomic_DNA"/>
</dbReference>
<dbReference type="Proteomes" id="UP000008177">
    <property type="component" value="Unplaced contigs"/>
</dbReference>
<feature type="region of interest" description="Disordered" evidence="1">
    <location>
        <begin position="1"/>
        <end position="53"/>
    </location>
</feature>
<name>G2YN54_BOTF4</name>
<dbReference type="AlphaFoldDB" id="G2YN54"/>
<evidence type="ECO:0000313" key="3">
    <source>
        <dbReference type="Proteomes" id="UP000008177"/>
    </source>
</evidence>
<dbReference type="HOGENOM" id="CLU_2196538_0_0_1"/>
<proteinExistence type="predicted"/>
<protein>
    <submittedName>
        <fullName evidence="2">Uncharacterized protein</fullName>
    </submittedName>
</protein>
<gene>
    <name evidence="2" type="ORF">BofuT4_P139760.1</name>
</gene>
<dbReference type="InParanoid" id="G2YN54"/>
<organism evidence="2 3">
    <name type="scientific">Botryotinia fuckeliana (strain T4)</name>
    <name type="common">Noble rot fungus</name>
    <name type="synonym">Botrytis cinerea</name>
    <dbReference type="NCBI Taxonomy" id="999810"/>
    <lineage>
        <taxon>Eukaryota</taxon>
        <taxon>Fungi</taxon>
        <taxon>Dikarya</taxon>
        <taxon>Ascomycota</taxon>
        <taxon>Pezizomycotina</taxon>
        <taxon>Leotiomycetes</taxon>
        <taxon>Helotiales</taxon>
        <taxon>Sclerotiniaceae</taxon>
        <taxon>Botrytis</taxon>
    </lineage>
</organism>
<reference evidence="3" key="1">
    <citation type="journal article" date="2011" name="PLoS Genet.">
        <title>Genomic analysis of the necrotrophic fungal pathogens Sclerotinia sclerotiorum and Botrytis cinerea.</title>
        <authorList>
            <person name="Amselem J."/>
            <person name="Cuomo C.A."/>
            <person name="van Kan J.A."/>
            <person name="Viaud M."/>
            <person name="Benito E.P."/>
            <person name="Couloux A."/>
            <person name="Coutinho P.M."/>
            <person name="de Vries R.P."/>
            <person name="Dyer P.S."/>
            <person name="Fillinger S."/>
            <person name="Fournier E."/>
            <person name="Gout L."/>
            <person name="Hahn M."/>
            <person name="Kohn L."/>
            <person name="Lapalu N."/>
            <person name="Plummer K.M."/>
            <person name="Pradier J.M."/>
            <person name="Quevillon E."/>
            <person name="Sharon A."/>
            <person name="Simon A."/>
            <person name="ten Have A."/>
            <person name="Tudzynski B."/>
            <person name="Tudzynski P."/>
            <person name="Wincker P."/>
            <person name="Andrew M."/>
            <person name="Anthouard V."/>
            <person name="Beever R.E."/>
            <person name="Beffa R."/>
            <person name="Benoit I."/>
            <person name="Bouzid O."/>
            <person name="Brault B."/>
            <person name="Chen Z."/>
            <person name="Choquer M."/>
            <person name="Collemare J."/>
            <person name="Cotton P."/>
            <person name="Danchin E.G."/>
            <person name="Da Silva C."/>
            <person name="Gautier A."/>
            <person name="Giraud C."/>
            <person name="Giraud T."/>
            <person name="Gonzalez C."/>
            <person name="Grossetete S."/>
            <person name="Guldener U."/>
            <person name="Henrissat B."/>
            <person name="Howlett B.J."/>
            <person name="Kodira C."/>
            <person name="Kretschmer M."/>
            <person name="Lappartient A."/>
            <person name="Leroch M."/>
            <person name="Levis C."/>
            <person name="Mauceli E."/>
            <person name="Neuveglise C."/>
            <person name="Oeser B."/>
            <person name="Pearson M."/>
            <person name="Poulain J."/>
            <person name="Poussereau N."/>
            <person name="Quesneville H."/>
            <person name="Rascle C."/>
            <person name="Schumacher J."/>
            <person name="Segurens B."/>
            <person name="Sexton A."/>
            <person name="Silva E."/>
            <person name="Sirven C."/>
            <person name="Soanes D.M."/>
            <person name="Talbot N.J."/>
            <person name="Templeton M."/>
            <person name="Yandava C."/>
            <person name="Yarden O."/>
            <person name="Zeng Q."/>
            <person name="Rollins J.A."/>
            <person name="Lebrun M.H."/>
            <person name="Dickman M."/>
        </authorList>
    </citation>
    <scope>NUCLEOTIDE SEQUENCE [LARGE SCALE GENOMIC DNA]</scope>
    <source>
        <strain evidence="3">T4</strain>
    </source>
</reference>
<evidence type="ECO:0000256" key="1">
    <source>
        <dbReference type="SAM" id="MobiDB-lite"/>
    </source>
</evidence>
<sequence length="108" mass="12438">MVKSTGICSADDPNWMKGAATRRPCRKTPFHRPTTLSPMHLDKRRRRPLGETRRDLHAMKGEGRDTFTSMHFVRPNHFSLILFPSGLRFQNLPDFIEDLNPKSNTSFG</sequence>
<evidence type="ECO:0000313" key="2">
    <source>
        <dbReference type="EMBL" id="CCD53052.1"/>
    </source>
</evidence>